<feature type="compositionally biased region" description="Basic and acidic residues" evidence="1">
    <location>
        <begin position="351"/>
        <end position="366"/>
    </location>
</feature>
<gene>
    <name evidence="4" type="ORF">IV203_010798</name>
</gene>
<feature type="transmembrane region" description="Helical" evidence="2">
    <location>
        <begin position="103"/>
        <end position="123"/>
    </location>
</feature>
<name>A0A9K3KYC1_9STRA</name>
<reference evidence="4" key="2">
    <citation type="submission" date="2021-04" db="EMBL/GenBank/DDBJ databases">
        <authorList>
            <person name="Podell S."/>
        </authorList>
    </citation>
    <scope>NUCLEOTIDE SEQUENCE</scope>
    <source>
        <strain evidence="4">Hildebrandi</strain>
    </source>
</reference>
<dbReference type="Pfam" id="PF13472">
    <property type="entry name" value="Lipase_GDSL_2"/>
    <property type="match status" value="1"/>
</dbReference>
<dbReference type="EMBL" id="JAGRRH010000018">
    <property type="protein sequence ID" value="KAG7351438.1"/>
    <property type="molecule type" value="Genomic_DNA"/>
</dbReference>
<dbReference type="AlphaFoldDB" id="A0A9K3KYC1"/>
<protein>
    <submittedName>
        <fullName evidence="4">GDSL family lipolytic protein</fullName>
    </submittedName>
</protein>
<dbReference type="InterPro" id="IPR013830">
    <property type="entry name" value="SGNH_hydro"/>
</dbReference>
<keyword evidence="2" id="KW-0812">Transmembrane</keyword>
<evidence type="ECO:0000256" key="2">
    <source>
        <dbReference type="SAM" id="Phobius"/>
    </source>
</evidence>
<sequence>MAPSASPIHSRRKLQPLSITTPQEDDEYALGGPSATVRIPSFRLPPIRGSIYDRYHRKQYRSWWRERRCCCCCSNHHHRHHHHCCTCDESTCRGWMTCSRNRLVMVLVCLFLGGIIFFIFFLMTTQVVWDDNNSTTWSSHQNKNQHNHVVVGKPSLSKPYAEDDDILTFASTTTSSSSSSSYARIRGDYSTVQNLDDLMMLAANVPTFCYDGSITSPHNSNYNRRKKNPNSVQDCPCAVLNSDDDINSRTTPVRGSLSGWDQTHERNCQLATLTEPLFFDTDPSYAKNTTTRRNIVPPNVVFLGDSIVERWYGTKLGKVETTEMIDNQRVFIDLFQASDGDSCSSSNKNNYDNHESNSNDNISKDNHCPPTIRGLPLGIAGDQTPIVLWRLENGELPDVLQPQVFFLLIGTNDLSYDWCSPENVVVGIVRIIELLLTERPTAIILLHGLLPRTDDENGYLNKGSMLGEGIRYWGSYFHQSGGGDHEDEDESPPFWSDIQIINDELRGYALFRDRVEYMDTTVFCKDGDKCTQINLDLMPDGLHPSRTGYQLWGGEIKMMLEAIIETNF</sequence>
<dbReference type="PANTHER" id="PTHR30383:SF5">
    <property type="entry name" value="SGNH HYDROLASE-TYPE ESTERASE DOMAIN-CONTAINING PROTEIN"/>
    <property type="match status" value="1"/>
</dbReference>
<evidence type="ECO:0000313" key="5">
    <source>
        <dbReference type="Proteomes" id="UP000693970"/>
    </source>
</evidence>
<evidence type="ECO:0000259" key="3">
    <source>
        <dbReference type="Pfam" id="PF13472"/>
    </source>
</evidence>
<keyword evidence="5" id="KW-1185">Reference proteome</keyword>
<feature type="region of interest" description="Disordered" evidence="1">
    <location>
        <begin position="343"/>
        <end position="366"/>
    </location>
</feature>
<organism evidence="4 5">
    <name type="scientific">Nitzschia inconspicua</name>
    <dbReference type="NCBI Taxonomy" id="303405"/>
    <lineage>
        <taxon>Eukaryota</taxon>
        <taxon>Sar</taxon>
        <taxon>Stramenopiles</taxon>
        <taxon>Ochrophyta</taxon>
        <taxon>Bacillariophyta</taxon>
        <taxon>Bacillariophyceae</taxon>
        <taxon>Bacillariophycidae</taxon>
        <taxon>Bacillariales</taxon>
        <taxon>Bacillariaceae</taxon>
        <taxon>Nitzschia</taxon>
    </lineage>
</organism>
<accession>A0A9K3KYC1</accession>
<reference evidence="4" key="1">
    <citation type="journal article" date="2021" name="Sci. Rep.">
        <title>Diploid genomic architecture of Nitzschia inconspicua, an elite biomass production diatom.</title>
        <authorList>
            <person name="Oliver A."/>
            <person name="Podell S."/>
            <person name="Pinowska A."/>
            <person name="Traller J.C."/>
            <person name="Smith S.R."/>
            <person name="McClure R."/>
            <person name="Beliaev A."/>
            <person name="Bohutskyi P."/>
            <person name="Hill E.A."/>
            <person name="Rabines A."/>
            <person name="Zheng H."/>
            <person name="Allen L.Z."/>
            <person name="Kuo A."/>
            <person name="Grigoriev I.V."/>
            <person name="Allen A.E."/>
            <person name="Hazlebeck D."/>
            <person name="Allen E.E."/>
        </authorList>
    </citation>
    <scope>NUCLEOTIDE SEQUENCE</scope>
    <source>
        <strain evidence="4">Hildebrandi</strain>
    </source>
</reference>
<comment type="caution">
    <text evidence="4">The sequence shown here is derived from an EMBL/GenBank/DDBJ whole genome shotgun (WGS) entry which is preliminary data.</text>
</comment>
<dbReference type="GO" id="GO:0004622">
    <property type="term" value="F:phosphatidylcholine lysophospholipase activity"/>
    <property type="evidence" value="ECO:0007669"/>
    <property type="project" value="TreeGrafter"/>
</dbReference>
<keyword evidence="2" id="KW-1133">Transmembrane helix</keyword>
<dbReference type="InterPro" id="IPR051532">
    <property type="entry name" value="Ester_Hydrolysis_Enzymes"/>
</dbReference>
<dbReference type="OrthoDB" id="505607at2759"/>
<proteinExistence type="predicted"/>
<dbReference type="Proteomes" id="UP000693970">
    <property type="component" value="Unassembled WGS sequence"/>
</dbReference>
<evidence type="ECO:0000313" key="4">
    <source>
        <dbReference type="EMBL" id="KAG7351438.1"/>
    </source>
</evidence>
<dbReference type="PANTHER" id="PTHR30383">
    <property type="entry name" value="THIOESTERASE 1/PROTEASE 1/LYSOPHOSPHOLIPASE L1"/>
    <property type="match status" value="1"/>
</dbReference>
<evidence type="ECO:0000256" key="1">
    <source>
        <dbReference type="SAM" id="MobiDB-lite"/>
    </source>
</evidence>
<keyword evidence="2" id="KW-0472">Membrane</keyword>
<feature type="domain" description="SGNH hydrolase-type esterase" evidence="3">
    <location>
        <begin position="303"/>
        <end position="551"/>
    </location>
</feature>